<sequence length="166" mass="17536">MTQEEVTNGATVEKTFTVSAFKTQLIVEAQKVGEAVTFYKSVFGAVETGHSLYPKRKADQELPHVLSAELKLAGSTFVVSDVTAHSGSNAKVEGSNMAFILETDDVEAAVAKAVAAGAVGSMTVGEVSEGETEGGAKGKVTDPFGVTWVFTFPEKKTDENKENKEV</sequence>
<dbReference type="Pfam" id="PF22650">
    <property type="entry name" value="At5g48480-like_C"/>
    <property type="match status" value="1"/>
</dbReference>
<accession>A0A6D2KZZ6</accession>
<gene>
    <name evidence="3" type="ORF">MERR_LOCUS46151</name>
</gene>
<evidence type="ECO:0000313" key="3">
    <source>
        <dbReference type="EMBL" id="CAA7058915.1"/>
    </source>
</evidence>
<dbReference type="AlphaFoldDB" id="A0A6D2KZZ6"/>
<evidence type="ECO:0000259" key="2">
    <source>
        <dbReference type="Pfam" id="PF22656"/>
    </source>
</evidence>
<reference evidence="3" key="1">
    <citation type="submission" date="2020-01" db="EMBL/GenBank/DDBJ databases">
        <authorList>
            <person name="Mishra B."/>
        </authorList>
    </citation>
    <scope>NUCLEOTIDE SEQUENCE [LARGE SCALE GENOMIC DNA]</scope>
</reference>
<comment type="caution">
    <text evidence="3">The sequence shown here is derived from an EMBL/GenBank/DDBJ whole genome shotgun (WGS) entry which is preliminary data.</text>
</comment>
<dbReference type="InterPro" id="IPR054575">
    <property type="entry name" value="At5g48480-like_C"/>
</dbReference>
<feature type="domain" description="Glyoxalase At5g48480-like N-terminal" evidence="2">
    <location>
        <begin position="24"/>
        <end position="82"/>
    </location>
</feature>
<dbReference type="EMBL" id="CACVBM020001740">
    <property type="protein sequence ID" value="CAA7058915.1"/>
    <property type="molecule type" value="Genomic_DNA"/>
</dbReference>
<dbReference type="Pfam" id="PF22656">
    <property type="entry name" value="At5g48480-like_N"/>
    <property type="match status" value="1"/>
</dbReference>
<dbReference type="SUPFAM" id="SSF54593">
    <property type="entry name" value="Glyoxalase/Bleomycin resistance protein/Dihydroxybiphenyl dioxygenase"/>
    <property type="match status" value="1"/>
</dbReference>
<organism evidence="3 4">
    <name type="scientific">Microthlaspi erraticum</name>
    <dbReference type="NCBI Taxonomy" id="1685480"/>
    <lineage>
        <taxon>Eukaryota</taxon>
        <taxon>Viridiplantae</taxon>
        <taxon>Streptophyta</taxon>
        <taxon>Embryophyta</taxon>
        <taxon>Tracheophyta</taxon>
        <taxon>Spermatophyta</taxon>
        <taxon>Magnoliopsida</taxon>
        <taxon>eudicotyledons</taxon>
        <taxon>Gunneridae</taxon>
        <taxon>Pentapetalae</taxon>
        <taxon>rosids</taxon>
        <taxon>malvids</taxon>
        <taxon>Brassicales</taxon>
        <taxon>Brassicaceae</taxon>
        <taxon>Coluteocarpeae</taxon>
        <taxon>Microthlaspi</taxon>
    </lineage>
</organism>
<dbReference type="Proteomes" id="UP000467841">
    <property type="component" value="Unassembled WGS sequence"/>
</dbReference>
<dbReference type="PANTHER" id="PTHR34109">
    <property type="entry name" value="BNAUNNG04460D PROTEIN-RELATED"/>
    <property type="match status" value="1"/>
</dbReference>
<dbReference type="Gene3D" id="3.10.180.10">
    <property type="entry name" value="2,3-Dihydroxybiphenyl 1,2-Dioxygenase, domain 1"/>
    <property type="match status" value="1"/>
</dbReference>
<dbReference type="InterPro" id="IPR054576">
    <property type="entry name" value="At5g48480-like_N"/>
</dbReference>
<name>A0A6D2KZZ6_9BRAS</name>
<proteinExistence type="predicted"/>
<dbReference type="PANTHER" id="PTHR34109:SF1">
    <property type="entry name" value="VOC DOMAIN-CONTAINING PROTEIN"/>
    <property type="match status" value="1"/>
</dbReference>
<dbReference type="OrthoDB" id="2013034at2759"/>
<keyword evidence="4" id="KW-1185">Reference proteome</keyword>
<dbReference type="InterPro" id="IPR029068">
    <property type="entry name" value="Glyas_Bleomycin-R_OHBP_Dase"/>
</dbReference>
<evidence type="ECO:0000313" key="4">
    <source>
        <dbReference type="Proteomes" id="UP000467841"/>
    </source>
</evidence>
<protein>
    <submittedName>
        <fullName evidence="3">Uncharacterized protein</fullName>
    </submittedName>
</protein>
<feature type="domain" description="Glyoxalase At5g48480-like C-terminal" evidence="1">
    <location>
        <begin position="100"/>
        <end position="150"/>
    </location>
</feature>
<evidence type="ECO:0000259" key="1">
    <source>
        <dbReference type="Pfam" id="PF22650"/>
    </source>
</evidence>